<evidence type="ECO:0000259" key="2">
    <source>
        <dbReference type="PROSITE" id="PS50003"/>
    </source>
</evidence>
<name>A0A397T2F1_9GLOM</name>
<sequence length="468" mass="52738">MTEVTTSQPKEDNITTTPVELEKKSDDANNDTKPEVTPTQPEGEASTETKPEEELKPIETGYLHKSSKILMVRHWSKSYFYFGSEAISLPNLRNYYKKNVKKAPVPPVTTKTANAVNATSTSQTAPETTEATGTEPSKVDEPNVATSSKVEETKEPEDKKIETKEPEPEPEIKEVTEDKGTPAEDKKQTEDKKPETKEEEHEHNASHQIYTNIAHASQTGEGLLFYSKSESDKNLPHGIINLKEVTDVTPINDASARQFSFKIVTSYRTFELFAEKSDERDRWIKTIKEKAAKAQEARETSVETSEGFKDTYDKLVKGTAFTGESKPGELSDDVLSGDDEQQEKPRSADKRKSFLPFVQFGRKTSTAETSHTPTITESTQEDGSKVTTTTESPKVTTTEETEEAKGEEPKSPQKSSKFNFNYFFSSKKPEKEKSKDETHKEGEHSEGKYRFFRVIFNYLNVYLHAYCT</sequence>
<dbReference type="Gene3D" id="2.30.29.30">
    <property type="entry name" value="Pleckstrin-homology domain (PH domain)/Phosphotyrosine-binding domain (PTB)"/>
    <property type="match status" value="1"/>
</dbReference>
<comment type="caution">
    <text evidence="3">The sequence shown here is derived from an EMBL/GenBank/DDBJ whole genome shotgun (WGS) entry which is preliminary data.</text>
</comment>
<feature type="region of interest" description="Disordered" evidence="1">
    <location>
        <begin position="102"/>
        <end position="206"/>
    </location>
</feature>
<gene>
    <name evidence="3" type="ORF">C1645_201937</name>
</gene>
<dbReference type="SMART" id="SM00233">
    <property type="entry name" value="PH"/>
    <property type="match status" value="1"/>
</dbReference>
<feature type="region of interest" description="Disordered" evidence="1">
    <location>
        <begin position="1"/>
        <end position="61"/>
    </location>
</feature>
<dbReference type="PANTHER" id="PTHR42073">
    <property type="entry name" value="MEIOTIC EXPRESSION UP-REGULATED PROTEIN 6"/>
    <property type="match status" value="1"/>
</dbReference>
<dbReference type="EMBL" id="QKYT01000224">
    <property type="protein sequence ID" value="RIA89331.1"/>
    <property type="molecule type" value="Genomic_DNA"/>
</dbReference>
<feature type="compositionally biased region" description="Basic and acidic residues" evidence="1">
    <location>
        <begin position="342"/>
        <end position="352"/>
    </location>
</feature>
<dbReference type="InterPro" id="IPR011993">
    <property type="entry name" value="PH-like_dom_sf"/>
</dbReference>
<evidence type="ECO:0000313" key="4">
    <source>
        <dbReference type="Proteomes" id="UP000265703"/>
    </source>
</evidence>
<dbReference type="Pfam" id="PF15406">
    <property type="entry name" value="PH_6"/>
    <property type="match status" value="1"/>
</dbReference>
<feature type="compositionally biased region" description="Low complexity" evidence="1">
    <location>
        <begin position="414"/>
        <end position="426"/>
    </location>
</feature>
<feature type="compositionally biased region" description="Polar residues" evidence="1">
    <location>
        <begin position="1"/>
        <end position="18"/>
    </location>
</feature>
<dbReference type="OrthoDB" id="5593352at2759"/>
<feature type="compositionally biased region" description="Polar residues" evidence="1">
    <location>
        <begin position="362"/>
        <end position="378"/>
    </location>
</feature>
<accession>A0A397T2F1</accession>
<organism evidence="3 4">
    <name type="scientific">Glomus cerebriforme</name>
    <dbReference type="NCBI Taxonomy" id="658196"/>
    <lineage>
        <taxon>Eukaryota</taxon>
        <taxon>Fungi</taxon>
        <taxon>Fungi incertae sedis</taxon>
        <taxon>Mucoromycota</taxon>
        <taxon>Glomeromycotina</taxon>
        <taxon>Glomeromycetes</taxon>
        <taxon>Glomerales</taxon>
        <taxon>Glomeraceae</taxon>
        <taxon>Glomus</taxon>
    </lineage>
</organism>
<keyword evidence="4" id="KW-1185">Reference proteome</keyword>
<feature type="compositionally biased region" description="Basic and acidic residues" evidence="1">
    <location>
        <begin position="20"/>
        <end position="34"/>
    </location>
</feature>
<feature type="region of interest" description="Disordered" evidence="1">
    <location>
        <begin position="319"/>
        <end position="445"/>
    </location>
</feature>
<reference evidence="3 4" key="1">
    <citation type="submission" date="2018-06" db="EMBL/GenBank/DDBJ databases">
        <title>Comparative genomics reveals the genomic features of Rhizophagus irregularis, R. cerebriforme, R. diaphanum and Gigaspora rosea, and their symbiotic lifestyle signature.</title>
        <authorList>
            <person name="Morin E."/>
            <person name="San Clemente H."/>
            <person name="Chen E.C.H."/>
            <person name="De La Providencia I."/>
            <person name="Hainaut M."/>
            <person name="Kuo A."/>
            <person name="Kohler A."/>
            <person name="Murat C."/>
            <person name="Tang N."/>
            <person name="Roy S."/>
            <person name="Loubradou J."/>
            <person name="Henrissat B."/>
            <person name="Grigoriev I.V."/>
            <person name="Corradi N."/>
            <person name="Roux C."/>
            <person name="Martin F.M."/>
        </authorList>
    </citation>
    <scope>NUCLEOTIDE SEQUENCE [LARGE SCALE GENOMIC DNA]</scope>
    <source>
        <strain evidence="3 4">DAOM 227022</strain>
    </source>
</reference>
<feature type="compositionally biased region" description="Acidic residues" evidence="1">
    <location>
        <begin position="330"/>
        <end position="341"/>
    </location>
</feature>
<evidence type="ECO:0000313" key="3">
    <source>
        <dbReference type="EMBL" id="RIA89331.1"/>
    </source>
</evidence>
<dbReference type="InterPro" id="IPR039483">
    <property type="entry name" value="Meu6_PH_dom"/>
</dbReference>
<dbReference type="PROSITE" id="PS50003">
    <property type="entry name" value="PH_DOMAIN"/>
    <property type="match status" value="1"/>
</dbReference>
<protein>
    <submittedName>
        <fullName evidence="3">Pleckstrin homology domain-containing protein</fullName>
    </submittedName>
</protein>
<feature type="compositionally biased region" description="Low complexity" evidence="1">
    <location>
        <begin position="385"/>
        <end position="398"/>
    </location>
</feature>
<proteinExistence type="predicted"/>
<dbReference type="InterPro" id="IPR001849">
    <property type="entry name" value="PH_domain"/>
</dbReference>
<dbReference type="SUPFAM" id="SSF50729">
    <property type="entry name" value="PH domain-like"/>
    <property type="match status" value="1"/>
</dbReference>
<dbReference type="InterPro" id="IPR039712">
    <property type="entry name" value="Meu6"/>
</dbReference>
<feature type="compositionally biased region" description="Basic and acidic residues" evidence="1">
    <location>
        <begin position="149"/>
        <end position="205"/>
    </location>
</feature>
<dbReference type="AlphaFoldDB" id="A0A397T2F1"/>
<evidence type="ECO:0000256" key="1">
    <source>
        <dbReference type="SAM" id="MobiDB-lite"/>
    </source>
</evidence>
<dbReference type="Proteomes" id="UP000265703">
    <property type="component" value="Unassembled WGS sequence"/>
</dbReference>
<feature type="compositionally biased region" description="Basic and acidic residues" evidence="1">
    <location>
        <begin position="427"/>
        <end position="445"/>
    </location>
</feature>
<dbReference type="PANTHER" id="PTHR42073:SF1">
    <property type="entry name" value="MEIOTIC EXPRESSION UP-REGULATED PROTEIN 6"/>
    <property type="match status" value="1"/>
</dbReference>
<feature type="compositionally biased region" description="Low complexity" evidence="1">
    <location>
        <begin position="108"/>
        <end position="136"/>
    </location>
</feature>
<dbReference type="CDD" id="cd00821">
    <property type="entry name" value="PH"/>
    <property type="match status" value="1"/>
</dbReference>
<feature type="domain" description="PH" evidence="2">
    <location>
        <begin position="56"/>
        <end position="292"/>
    </location>
</feature>
<dbReference type="STRING" id="658196.A0A397T2F1"/>
<feature type="compositionally biased region" description="Basic and acidic residues" evidence="1">
    <location>
        <begin position="47"/>
        <end position="57"/>
    </location>
</feature>